<accession>A0A1D3UC38</accession>
<dbReference type="Proteomes" id="UP000182057">
    <property type="component" value="Unassembled WGS sequence"/>
</dbReference>
<dbReference type="OrthoDB" id="9768685at2"/>
<reference evidence="1 2" key="1">
    <citation type="submission" date="2016-09" db="EMBL/GenBank/DDBJ databases">
        <authorList>
            <person name="Capua I."/>
            <person name="De Benedictis P."/>
            <person name="Joannis T."/>
            <person name="Lombin L.H."/>
            <person name="Cattoli G."/>
        </authorList>
    </citation>
    <scope>NUCLEOTIDE SEQUENCE [LARGE SCALE GENOMIC DNA]</scope>
    <source>
        <strain evidence="1 2">UB20</strain>
    </source>
</reference>
<protein>
    <recommendedName>
        <fullName evidence="3">Glycosyl transferase</fullName>
    </recommendedName>
</protein>
<dbReference type="RefSeq" id="WP_074449269.1">
    <property type="nucleotide sequence ID" value="NZ_FMMM01000012.1"/>
</dbReference>
<name>A0A1D3UC38_TANFO</name>
<evidence type="ECO:0008006" key="3">
    <source>
        <dbReference type="Google" id="ProtNLM"/>
    </source>
</evidence>
<evidence type="ECO:0000313" key="2">
    <source>
        <dbReference type="Proteomes" id="UP000182057"/>
    </source>
</evidence>
<proteinExistence type="predicted"/>
<organism evidence="1 2">
    <name type="scientific">Tannerella forsythia</name>
    <name type="common">Bacteroides forsythus</name>
    <dbReference type="NCBI Taxonomy" id="28112"/>
    <lineage>
        <taxon>Bacteria</taxon>
        <taxon>Pseudomonadati</taxon>
        <taxon>Bacteroidota</taxon>
        <taxon>Bacteroidia</taxon>
        <taxon>Bacteroidales</taxon>
        <taxon>Tannerellaceae</taxon>
        <taxon>Tannerella</taxon>
    </lineage>
</organism>
<gene>
    <name evidence="1" type="ORF">TFUB20_00094</name>
</gene>
<evidence type="ECO:0000313" key="1">
    <source>
        <dbReference type="EMBL" id="SCQ17705.1"/>
    </source>
</evidence>
<sequence length="226" mass="26295">MEAMKKGSDFYIPTYVINMKERLDRKKHIIAEFKGRDEFDVTYIDACTHTIGAVGLWNSIVRIIRLAIENEDDVIVICEDDHYFTEDYSKNFLIENILEAHEQGADVLSGGIGGFGYAVPIARNRYWVDWFWCTQFIVVYKKFFRKILDYAFKENDTADGVISQISNNKMVLYPFISRQKEFGYSDITQNNKDNPGLITQLFQQADAYLSAIHKVSNFYNYSNSFE</sequence>
<dbReference type="AlphaFoldDB" id="A0A1D3UC38"/>
<dbReference type="EMBL" id="FMMM01000012">
    <property type="protein sequence ID" value="SCQ17705.1"/>
    <property type="molecule type" value="Genomic_DNA"/>
</dbReference>